<dbReference type="AlphaFoldDB" id="A0A378K1R1"/>
<sequence>MNYCYMMCKEWVKKCKVALNQVRAKDMAALLAE</sequence>
<name>A0A378K1R1_LEGPN</name>
<accession>A0A378K1R1</accession>
<proteinExistence type="predicted"/>
<evidence type="ECO:0000313" key="2">
    <source>
        <dbReference type="Proteomes" id="UP000254631"/>
    </source>
</evidence>
<evidence type="ECO:0000313" key="1">
    <source>
        <dbReference type="EMBL" id="STX78133.1"/>
    </source>
</evidence>
<gene>
    <name evidence="1" type="ORF">NCTC12000_00008</name>
</gene>
<reference evidence="1 2" key="1">
    <citation type="submission" date="2018-06" db="EMBL/GenBank/DDBJ databases">
        <authorList>
            <consortium name="Pathogen Informatics"/>
            <person name="Doyle S."/>
        </authorList>
    </citation>
    <scope>NUCLEOTIDE SEQUENCE [LARGE SCALE GENOMIC DNA]</scope>
    <source>
        <strain evidence="1 2">NCTC12000</strain>
    </source>
</reference>
<organism evidence="1 2">
    <name type="scientific">Legionella pneumophila</name>
    <dbReference type="NCBI Taxonomy" id="446"/>
    <lineage>
        <taxon>Bacteria</taxon>
        <taxon>Pseudomonadati</taxon>
        <taxon>Pseudomonadota</taxon>
        <taxon>Gammaproteobacteria</taxon>
        <taxon>Legionellales</taxon>
        <taxon>Legionellaceae</taxon>
        <taxon>Legionella</taxon>
    </lineage>
</organism>
<dbReference type="EMBL" id="UGOL01000001">
    <property type="protein sequence ID" value="STX78133.1"/>
    <property type="molecule type" value="Genomic_DNA"/>
</dbReference>
<protein>
    <submittedName>
        <fullName evidence="1">Uncharacterized protein</fullName>
    </submittedName>
</protein>
<dbReference type="Proteomes" id="UP000254631">
    <property type="component" value="Unassembled WGS sequence"/>
</dbReference>